<reference evidence="8 9" key="1">
    <citation type="submission" date="2017-12" db="EMBL/GenBank/DDBJ databases">
        <title>Genomes of bacteria within cyanobacterial aggregates.</title>
        <authorList>
            <person name="Cai H."/>
        </authorList>
    </citation>
    <scope>NUCLEOTIDE SEQUENCE [LARGE SCALE GENOMIC DNA]</scope>
    <source>
        <strain evidence="8 9">TH16</strain>
    </source>
</reference>
<dbReference type="OrthoDB" id="127188at2"/>
<evidence type="ECO:0000313" key="8">
    <source>
        <dbReference type="EMBL" id="AUN29209.1"/>
    </source>
</evidence>
<evidence type="ECO:0000256" key="2">
    <source>
        <dbReference type="ARBA" id="ARBA00022475"/>
    </source>
</evidence>
<sequence length="827" mass="90031">MLKNYLMVALRNLLKHKLYSAINVTGLAVGLATCVLILLFVRNETSYDRFFTDNDRIYQVAFRAQLPGRQVDHFAASMLPLAAAMKEGLPEVEMTARVIQNSVVIKQGGESFSETARAVDPDFFRIFDFTFLRGDRMAALDDPNSIVLTESMARKYFKDQDPLGQTLDIDGSAPAKVTGVIPDMPSNTHFDLDIIRPYAAVAQAMRGIETNWGAVCCETYVRLKPGVDGKALSDRMPAWFKNTAPTLNSPTGNVVLGEIFTPRLRNLKDIHTDPVMTSMRPATSYAEIITFAAVAALVLAIASINFMNLATARATQRAREVSVRKVVGASRSQIIMQFIGESLLLTVIGLVLSIALVELALPAYSAFLDKKLSFNLFTDPLLGPALLGLALVVGVAGGAYPAFFLSGFNPARVLKGASSGVGGGSGRLRMALVVVQFAISISLMVATSVVYGQLLYAQNKNLGFEKENTLVLRGFPRSVDQARQQTLVEALAKLDGVVAAAGSSSTPGDGSENNTNVRLPGANPDQMLVLRQGGVDWDFVKALGLQLVAGREFDRNRPADQLPPLADPAQVPAGDTAARTYAGSVMINEAAVKRLGFASNEDAIGKQFEVGADDDGTNKLTIIGVVADFHFRSVHDPIPPALFVINRDRFSDVLVRLKPGNVQKTLVEIERVWRDMFPNRPLNREFLDDRIQAQYVREAKTSQMFAAFSGLAILIACLGLFGLASFTAERRTKEIGLRKVLGASVMDIVRLLVWQFSKPVLVANLIAWPVAWYFMDQWLNGFSFRIDLNPLLFVSAGAVALLIAWATVGLHAARVAQAKPVTALRYE</sequence>
<evidence type="ECO:0000259" key="7">
    <source>
        <dbReference type="Pfam" id="PF12704"/>
    </source>
</evidence>
<gene>
    <name evidence="8" type="ORF">C0V82_02310</name>
</gene>
<keyword evidence="3" id="KW-0812">Transmembrane</keyword>
<evidence type="ECO:0000256" key="5">
    <source>
        <dbReference type="ARBA" id="ARBA00023136"/>
    </source>
</evidence>
<proteinExistence type="predicted"/>
<dbReference type="RefSeq" id="WP_102110953.1">
    <property type="nucleotide sequence ID" value="NZ_BMGN01000004.1"/>
</dbReference>
<feature type="domain" description="ABC3 transporter permease C-terminal" evidence="6">
    <location>
        <begin position="707"/>
        <end position="818"/>
    </location>
</feature>
<keyword evidence="9" id="KW-1185">Reference proteome</keyword>
<keyword evidence="2" id="KW-1003">Cell membrane</keyword>
<dbReference type="GO" id="GO:0022857">
    <property type="term" value="F:transmembrane transporter activity"/>
    <property type="evidence" value="ECO:0007669"/>
    <property type="project" value="TreeGrafter"/>
</dbReference>
<dbReference type="Pfam" id="PF02687">
    <property type="entry name" value="FtsX"/>
    <property type="match status" value="2"/>
</dbReference>
<evidence type="ECO:0000259" key="6">
    <source>
        <dbReference type="Pfam" id="PF02687"/>
    </source>
</evidence>
<evidence type="ECO:0000313" key="9">
    <source>
        <dbReference type="Proteomes" id="UP000234752"/>
    </source>
</evidence>
<keyword evidence="4" id="KW-1133">Transmembrane helix</keyword>
<keyword evidence="5" id="KW-0472">Membrane</keyword>
<dbReference type="EMBL" id="CP025611">
    <property type="protein sequence ID" value="AUN29209.1"/>
    <property type="molecule type" value="Genomic_DNA"/>
</dbReference>
<dbReference type="InterPro" id="IPR003838">
    <property type="entry name" value="ABC3_permease_C"/>
</dbReference>
<dbReference type="InterPro" id="IPR050250">
    <property type="entry name" value="Macrolide_Exporter_MacB"/>
</dbReference>
<dbReference type="GO" id="GO:0005886">
    <property type="term" value="C:plasma membrane"/>
    <property type="evidence" value="ECO:0007669"/>
    <property type="project" value="UniProtKB-SubCell"/>
</dbReference>
<dbReference type="AlphaFoldDB" id="A0A2K9N803"/>
<dbReference type="Proteomes" id="UP000234752">
    <property type="component" value="Chromosome eg_1"/>
</dbReference>
<dbReference type="Pfam" id="PF12704">
    <property type="entry name" value="MacB_PCD"/>
    <property type="match status" value="2"/>
</dbReference>
<dbReference type="InterPro" id="IPR025857">
    <property type="entry name" value="MacB_PCD"/>
</dbReference>
<evidence type="ECO:0000256" key="1">
    <source>
        <dbReference type="ARBA" id="ARBA00004651"/>
    </source>
</evidence>
<feature type="domain" description="MacB-like periplasmic core" evidence="7">
    <location>
        <begin position="20"/>
        <end position="236"/>
    </location>
</feature>
<feature type="domain" description="ABC3 transporter permease C-terminal" evidence="6">
    <location>
        <begin position="293"/>
        <end position="410"/>
    </location>
</feature>
<accession>A0A2K9N803</accession>
<protein>
    <submittedName>
        <fullName evidence="8">ABC transporter permease</fullName>
    </submittedName>
</protein>
<dbReference type="PANTHER" id="PTHR30572:SF18">
    <property type="entry name" value="ABC-TYPE MACROLIDE FAMILY EXPORT SYSTEM PERMEASE COMPONENT 2"/>
    <property type="match status" value="1"/>
</dbReference>
<feature type="domain" description="MacB-like periplasmic core" evidence="7">
    <location>
        <begin position="438"/>
        <end position="665"/>
    </location>
</feature>
<comment type="subcellular location">
    <subcellularLocation>
        <location evidence="1">Cell membrane</location>
        <topology evidence="1">Multi-pass membrane protein</topology>
    </subcellularLocation>
</comment>
<evidence type="ECO:0000256" key="3">
    <source>
        <dbReference type="ARBA" id="ARBA00022692"/>
    </source>
</evidence>
<dbReference type="KEGG" id="ncb:C0V82_02310"/>
<name>A0A2K9N803_9PROT</name>
<evidence type="ECO:0000256" key="4">
    <source>
        <dbReference type="ARBA" id="ARBA00022989"/>
    </source>
</evidence>
<dbReference type="PANTHER" id="PTHR30572">
    <property type="entry name" value="MEMBRANE COMPONENT OF TRANSPORTER-RELATED"/>
    <property type="match status" value="1"/>
</dbReference>
<organism evidence="8 9">
    <name type="scientific">Niveispirillum cyanobacteriorum</name>
    <dbReference type="NCBI Taxonomy" id="1612173"/>
    <lineage>
        <taxon>Bacteria</taxon>
        <taxon>Pseudomonadati</taxon>
        <taxon>Pseudomonadota</taxon>
        <taxon>Alphaproteobacteria</taxon>
        <taxon>Rhodospirillales</taxon>
        <taxon>Azospirillaceae</taxon>
        <taxon>Niveispirillum</taxon>
    </lineage>
</organism>